<dbReference type="AlphaFoldDB" id="A0ABC8U2X1"/>
<feature type="compositionally biased region" description="Basic and acidic residues" evidence="2">
    <location>
        <begin position="94"/>
        <end position="103"/>
    </location>
</feature>
<organism evidence="3 4">
    <name type="scientific">Ilex paraguariensis</name>
    <name type="common">yerba mate</name>
    <dbReference type="NCBI Taxonomy" id="185542"/>
    <lineage>
        <taxon>Eukaryota</taxon>
        <taxon>Viridiplantae</taxon>
        <taxon>Streptophyta</taxon>
        <taxon>Embryophyta</taxon>
        <taxon>Tracheophyta</taxon>
        <taxon>Spermatophyta</taxon>
        <taxon>Magnoliopsida</taxon>
        <taxon>eudicotyledons</taxon>
        <taxon>Gunneridae</taxon>
        <taxon>Pentapetalae</taxon>
        <taxon>asterids</taxon>
        <taxon>campanulids</taxon>
        <taxon>Aquifoliales</taxon>
        <taxon>Aquifoliaceae</taxon>
        <taxon>Ilex</taxon>
    </lineage>
</organism>
<dbReference type="SMART" id="SM00028">
    <property type="entry name" value="TPR"/>
    <property type="match status" value="5"/>
</dbReference>
<dbReference type="EMBL" id="CAUOFW020006753">
    <property type="protein sequence ID" value="CAK9176110.1"/>
    <property type="molecule type" value="Genomic_DNA"/>
</dbReference>
<dbReference type="SUPFAM" id="SSF48452">
    <property type="entry name" value="TPR-like"/>
    <property type="match status" value="1"/>
</dbReference>
<feature type="region of interest" description="Disordered" evidence="2">
    <location>
        <begin position="94"/>
        <end position="142"/>
    </location>
</feature>
<evidence type="ECO:0000313" key="3">
    <source>
        <dbReference type="EMBL" id="CAK9176110.1"/>
    </source>
</evidence>
<feature type="repeat" description="TPR" evidence="1">
    <location>
        <begin position="413"/>
        <end position="446"/>
    </location>
</feature>
<dbReference type="InterPro" id="IPR011990">
    <property type="entry name" value="TPR-like_helical_dom_sf"/>
</dbReference>
<dbReference type="Pfam" id="PF13432">
    <property type="entry name" value="TPR_16"/>
    <property type="match status" value="1"/>
</dbReference>
<protein>
    <submittedName>
        <fullName evidence="3">Uncharacterized protein</fullName>
    </submittedName>
</protein>
<accession>A0ABC8U2X1</accession>
<proteinExistence type="predicted"/>
<dbReference type="Gene3D" id="1.25.40.10">
    <property type="entry name" value="Tetratricopeptide repeat domain"/>
    <property type="match status" value="2"/>
</dbReference>
<keyword evidence="4" id="KW-1185">Reference proteome</keyword>
<keyword evidence="1" id="KW-0802">TPR repeat</keyword>
<evidence type="ECO:0000256" key="2">
    <source>
        <dbReference type="SAM" id="MobiDB-lite"/>
    </source>
</evidence>
<dbReference type="PANTHER" id="PTHR44749:SF1">
    <property type="entry name" value="TETRATRICOPEPTIDE-LIKE HELICAL DOMAIN-CONTAINING PROTEIN"/>
    <property type="match status" value="1"/>
</dbReference>
<feature type="non-terminal residue" evidence="3">
    <location>
        <position position="1"/>
    </location>
</feature>
<sequence length="587" mass="65000">RALSALGKKEDALLVWEQGYEYAVRQSADLKQLLELEELLAASKQHSSTFDKHAVELSGSSLPASGSVPFVSGKSSGTCDNDSKLNGTCELHTESRDAQEIHGKSNKRSGIHNASNGKVKGNKKLDSQANGPRDRQPNGTYDILDRLSDQSELCDDLCDATESYSKSAAISGGLSELSEICSKSSDRFVMRNELSNEGNGSKKFCVTRISKTKSINVDFRLSRGIAQLAAVEGENLTWLAFRKAFGDVGDTIPNGYGEVEGTFRWISDADQSLSDDWEVWRHRPSAFTRWSGHGVLIHVFTCMVMPNSVQSLLWSWRGCRIQKRDRKALDATPFFLKLIAYGCGFPCPGSIIVMKVNEGKYAHAISIFDQILKEDPTYPEALIGRGTAYAFQRELEAAIADFTNAIQSNPSAGEAWKRRGQARAALGESVEAIADLTKALEFEPNSADILHERGIVNFKFKDFNASVEDLSICVKLDQYNKSAYTYLGLALSSIGEYKRAEEAHMKSIQIDQKFLEAWAHLTQFYQDLANSGKALECLQQLLQIDGRFAKAYHLRGLLLHGMGEHRAILAVPFIRLDSKEENSVQKL</sequence>
<evidence type="ECO:0000256" key="1">
    <source>
        <dbReference type="PROSITE-ProRule" id="PRU00339"/>
    </source>
</evidence>
<evidence type="ECO:0000313" key="4">
    <source>
        <dbReference type="Proteomes" id="UP001642360"/>
    </source>
</evidence>
<dbReference type="InterPro" id="IPR044650">
    <property type="entry name" value="SRFR1-like"/>
</dbReference>
<dbReference type="PROSITE" id="PS50005">
    <property type="entry name" value="TPR"/>
    <property type="match status" value="3"/>
</dbReference>
<gene>
    <name evidence="3" type="ORF">ILEXP_LOCUS45947</name>
</gene>
<dbReference type="Proteomes" id="UP001642360">
    <property type="component" value="Unassembled WGS sequence"/>
</dbReference>
<name>A0ABC8U2X1_9AQUA</name>
<dbReference type="PANTHER" id="PTHR44749">
    <property type="entry name" value="SUPPRESSOR OF RPS4-RLD 1"/>
    <property type="match status" value="1"/>
</dbReference>
<comment type="caution">
    <text evidence="3">The sequence shown here is derived from an EMBL/GenBank/DDBJ whole genome shotgun (WGS) entry which is preliminary data.</text>
</comment>
<dbReference type="InterPro" id="IPR019734">
    <property type="entry name" value="TPR_rpt"/>
</dbReference>
<feature type="repeat" description="TPR" evidence="1">
    <location>
        <begin position="481"/>
        <end position="514"/>
    </location>
</feature>
<feature type="repeat" description="TPR" evidence="1">
    <location>
        <begin position="379"/>
        <end position="412"/>
    </location>
</feature>
<reference evidence="3 4" key="1">
    <citation type="submission" date="2024-02" db="EMBL/GenBank/DDBJ databases">
        <authorList>
            <person name="Vignale AGUSTIN F."/>
            <person name="Sosa J E."/>
            <person name="Modenutti C."/>
        </authorList>
    </citation>
    <scope>NUCLEOTIDE SEQUENCE [LARGE SCALE GENOMIC DNA]</scope>
</reference>